<accession>A0ABV6WXQ5</accession>
<organism evidence="2 3">
    <name type="scientific">Streptacidiphilus alkalitolerans</name>
    <dbReference type="NCBI Taxonomy" id="3342712"/>
    <lineage>
        <taxon>Bacteria</taxon>
        <taxon>Bacillati</taxon>
        <taxon>Actinomycetota</taxon>
        <taxon>Actinomycetes</taxon>
        <taxon>Kitasatosporales</taxon>
        <taxon>Streptomycetaceae</taxon>
        <taxon>Streptacidiphilus</taxon>
    </lineage>
</organism>
<comment type="caution">
    <text evidence="2">The sequence shown here is derived from an EMBL/GenBank/DDBJ whole genome shotgun (WGS) entry which is preliminary data.</text>
</comment>
<evidence type="ECO:0000313" key="3">
    <source>
        <dbReference type="Proteomes" id="UP001592530"/>
    </source>
</evidence>
<feature type="region of interest" description="Disordered" evidence="1">
    <location>
        <begin position="41"/>
        <end position="62"/>
    </location>
</feature>
<gene>
    <name evidence="2" type="ORF">ACEZDB_09070</name>
</gene>
<dbReference type="RefSeq" id="WP_380550753.1">
    <property type="nucleotide sequence ID" value="NZ_JBHEZY010000003.1"/>
</dbReference>
<dbReference type="Proteomes" id="UP001592530">
    <property type="component" value="Unassembled WGS sequence"/>
</dbReference>
<reference evidence="2 3" key="1">
    <citation type="submission" date="2024-09" db="EMBL/GenBank/DDBJ databases">
        <authorList>
            <person name="Lee S.D."/>
        </authorList>
    </citation>
    <scope>NUCLEOTIDE SEQUENCE [LARGE SCALE GENOMIC DNA]</scope>
    <source>
        <strain evidence="2 3">N1-3</strain>
    </source>
</reference>
<protein>
    <submittedName>
        <fullName evidence="2">Uncharacterized protein</fullName>
    </submittedName>
</protein>
<evidence type="ECO:0000256" key="1">
    <source>
        <dbReference type="SAM" id="MobiDB-lite"/>
    </source>
</evidence>
<name>A0ABV6WXQ5_9ACTN</name>
<sequence>MPTPEDLEPPAPADPFEGLVLDDDFIESAQYSEGSARARGLAAKWKREPPGDTSFRPAPDRPRRRFPWQPVLMVCVAAALVAALLNAKGIHSWASRKLDGGAAAAPAAAPSLQAPETALPTAPPTTPAVTALASVAHPFAGSPAETWPEGAKAIVVPKAHTVGSYDTADVTAYLRATRSLLIDSNLDPKVLAGGYPSAALALVDPRETSTVASLKKSLAHSTKAWDATDLFSRFNPDQAVIDGSVIKVKGEMTYRGDGSGGLAIHADYTFVYPLRPGPHPDVTVPGSAPTSAAPASWRLAGDDTDVARSIVRRIIDVDIPDPAHFVHTRGTLWLHKLDHFTGNTACGLANGWINPQFPDAADPGDGGEPSASGPAIDPYDRSKLPEMGTPGTCAPTSRT</sequence>
<evidence type="ECO:0000313" key="2">
    <source>
        <dbReference type="EMBL" id="MFC1430808.1"/>
    </source>
</evidence>
<feature type="region of interest" description="Disordered" evidence="1">
    <location>
        <begin position="357"/>
        <end position="399"/>
    </location>
</feature>
<proteinExistence type="predicted"/>
<dbReference type="EMBL" id="JBHEZY010000003">
    <property type="protein sequence ID" value="MFC1430808.1"/>
    <property type="molecule type" value="Genomic_DNA"/>
</dbReference>